<dbReference type="OrthoDB" id="437457at2759"/>
<dbReference type="Gene3D" id="3.40.50.1820">
    <property type="entry name" value="alpha/beta hydrolase"/>
    <property type="match status" value="1"/>
</dbReference>
<accession>A0A1C7MEQ3</accession>
<keyword evidence="2" id="KW-1185">Reference proteome</keyword>
<dbReference type="STRING" id="5627.A0A1C7MEQ3"/>
<dbReference type="InterPro" id="IPR029058">
    <property type="entry name" value="AB_hydrolase_fold"/>
</dbReference>
<dbReference type="EMBL" id="LUGG01000005">
    <property type="protein sequence ID" value="OBZ74866.1"/>
    <property type="molecule type" value="Genomic_DNA"/>
</dbReference>
<dbReference type="AlphaFoldDB" id="A0A1C7MEQ3"/>
<organism evidence="1 2">
    <name type="scientific">Grifola frondosa</name>
    <name type="common">Maitake</name>
    <name type="synonym">Polyporus frondosus</name>
    <dbReference type="NCBI Taxonomy" id="5627"/>
    <lineage>
        <taxon>Eukaryota</taxon>
        <taxon>Fungi</taxon>
        <taxon>Dikarya</taxon>
        <taxon>Basidiomycota</taxon>
        <taxon>Agaricomycotina</taxon>
        <taxon>Agaricomycetes</taxon>
        <taxon>Polyporales</taxon>
        <taxon>Grifolaceae</taxon>
        <taxon>Grifola</taxon>
    </lineage>
</organism>
<dbReference type="SUPFAM" id="SSF53474">
    <property type="entry name" value="alpha/beta-Hydrolases"/>
    <property type="match status" value="1"/>
</dbReference>
<dbReference type="Proteomes" id="UP000092993">
    <property type="component" value="Unassembled WGS sequence"/>
</dbReference>
<evidence type="ECO:0008006" key="3">
    <source>
        <dbReference type="Google" id="ProtNLM"/>
    </source>
</evidence>
<sequence length="188" mass="21457">MGLVPFGRLGQQLKLPQSATLALRAPEQIPYLYEQAFQWYESFDPLGELLERPNPTPALDLMMKVLSHLTKDCSWPPHRIHFFGFAQGGSVAVELVLKWWRAELEQQTKSDGQRVARPLGSVVSVSGPLLSYPTIPPCARHLCWCSIDPHLRRPFYLLGRSQHLKRRIVTLLSIWTSTNYKRSVSIHS</sequence>
<protein>
    <recommendedName>
        <fullName evidence="3">Phospholipase/carboxylesterase/thioesterase domain-containing protein</fullName>
    </recommendedName>
</protein>
<evidence type="ECO:0000313" key="1">
    <source>
        <dbReference type="EMBL" id="OBZ74866.1"/>
    </source>
</evidence>
<proteinExistence type="predicted"/>
<name>A0A1C7MEQ3_GRIFR</name>
<comment type="caution">
    <text evidence="1">The sequence shown here is derived from an EMBL/GenBank/DDBJ whole genome shotgun (WGS) entry which is preliminary data.</text>
</comment>
<evidence type="ECO:0000313" key="2">
    <source>
        <dbReference type="Proteomes" id="UP000092993"/>
    </source>
</evidence>
<gene>
    <name evidence="1" type="ORF">A0H81_05128</name>
</gene>
<reference evidence="1 2" key="1">
    <citation type="submission" date="2016-03" db="EMBL/GenBank/DDBJ databases">
        <title>Whole genome sequencing of Grifola frondosa 9006-11.</title>
        <authorList>
            <person name="Min B."/>
            <person name="Park H."/>
            <person name="Kim J.-G."/>
            <person name="Cho H."/>
            <person name="Oh Y.-L."/>
            <person name="Kong W.-S."/>
            <person name="Choi I.-G."/>
        </authorList>
    </citation>
    <scope>NUCLEOTIDE SEQUENCE [LARGE SCALE GENOMIC DNA]</scope>
    <source>
        <strain evidence="1 2">9006-11</strain>
    </source>
</reference>